<evidence type="ECO:0000313" key="4">
    <source>
        <dbReference type="EMBL" id="SVD70181.1"/>
    </source>
</evidence>
<dbReference type="Pfam" id="PF00884">
    <property type="entry name" value="Sulfatase"/>
    <property type="match status" value="1"/>
</dbReference>
<evidence type="ECO:0000256" key="1">
    <source>
        <dbReference type="ARBA" id="ARBA00008779"/>
    </source>
</evidence>
<dbReference type="EMBL" id="UINC01167587">
    <property type="protein sequence ID" value="SVD70181.1"/>
    <property type="molecule type" value="Genomic_DNA"/>
</dbReference>
<dbReference type="SUPFAM" id="SSF53649">
    <property type="entry name" value="Alkaline phosphatase-like"/>
    <property type="match status" value="1"/>
</dbReference>
<feature type="non-terminal residue" evidence="4">
    <location>
        <position position="270"/>
    </location>
</feature>
<feature type="non-terminal residue" evidence="4">
    <location>
        <position position="1"/>
    </location>
</feature>
<dbReference type="InterPro" id="IPR050738">
    <property type="entry name" value="Sulfatase"/>
</dbReference>
<comment type="similarity">
    <text evidence="1">Belongs to the sulfatase family.</text>
</comment>
<dbReference type="InterPro" id="IPR017850">
    <property type="entry name" value="Alkaline_phosphatase_core_sf"/>
</dbReference>
<dbReference type="GO" id="GO:0004065">
    <property type="term" value="F:arylsulfatase activity"/>
    <property type="evidence" value="ECO:0007669"/>
    <property type="project" value="TreeGrafter"/>
</dbReference>
<keyword evidence="2" id="KW-0378">Hydrolase</keyword>
<sequence length="270" mass="30845">DEQTIGDTFKAGGYSTGAFGKWHNGMQYPYHPNGRGFEEYYGFCSGHWGDYFSPPLEHNGRIVQGGGFCIDDFTNKTMAFMEKAHKEDKPFFAYLPYNTPHSPMQVPDRFWEKFEHKKLVMRHRDWQKPNLKPRQRENLPHVRCALAMCENIDWNVGRILQKLNDLKIADDTIVIFFHDNGPNGWRWNGGMKGRKGSTDEGGVRSPLLVRWPRGIKAGTKVKQISAAIDLLPTLADLTGIRVASQKKLDGLSLKPLLLGQKAEWPERTIM</sequence>
<dbReference type="PANTHER" id="PTHR42693">
    <property type="entry name" value="ARYLSULFATASE FAMILY MEMBER"/>
    <property type="match status" value="1"/>
</dbReference>
<gene>
    <name evidence="4" type="ORF">METZ01_LOCUS423035</name>
</gene>
<protein>
    <recommendedName>
        <fullName evidence="3">Sulfatase N-terminal domain-containing protein</fullName>
    </recommendedName>
</protein>
<evidence type="ECO:0000256" key="2">
    <source>
        <dbReference type="ARBA" id="ARBA00022801"/>
    </source>
</evidence>
<dbReference type="InterPro" id="IPR000917">
    <property type="entry name" value="Sulfatase_N"/>
</dbReference>
<dbReference type="PANTHER" id="PTHR42693:SF53">
    <property type="entry name" value="ENDO-4-O-SULFATASE"/>
    <property type="match status" value="1"/>
</dbReference>
<feature type="domain" description="Sulfatase N-terminal" evidence="3">
    <location>
        <begin position="2"/>
        <end position="240"/>
    </location>
</feature>
<evidence type="ECO:0000259" key="3">
    <source>
        <dbReference type="Pfam" id="PF00884"/>
    </source>
</evidence>
<proteinExistence type="inferred from homology"/>
<accession>A0A382XIB8</accession>
<dbReference type="Gene3D" id="3.40.720.10">
    <property type="entry name" value="Alkaline Phosphatase, subunit A"/>
    <property type="match status" value="1"/>
</dbReference>
<reference evidence="4" key="1">
    <citation type="submission" date="2018-05" db="EMBL/GenBank/DDBJ databases">
        <authorList>
            <person name="Lanie J.A."/>
            <person name="Ng W.-L."/>
            <person name="Kazmierczak K.M."/>
            <person name="Andrzejewski T.M."/>
            <person name="Davidsen T.M."/>
            <person name="Wayne K.J."/>
            <person name="Tettelin H."/>
            <person name="Glass J.I."/>
            <person name="Rusch D."/>
            <person name="Podicherti R."/>
            <person name="Tsui H.-C.T."/>
            <person name="Winkler M.E."/>
        </authorList>
    </citation>
    <scope>NUCLEOTIDE SEQUENCE</scope>
</reference>
<organism evidence="4">
    <name type="scientific">marine metagenome</name>
    <dbReference type="NCBI Taxonomy" id="408172"/>
    <lineage>
        <taxon>unclassified sequences</taxon>
        <taxon>metagenomes</taxon>
        <taxon>ecological metagenomes</taxon>
    </lineage>
</organism>
<name>A0A382XIB8_9ZZZZ</name>
<dbReference type="AlphaFoldDB" id="A0A382XIB8"/>